<evidence type="ECO:0000313" key="3">
    <source>
        <dbReference type="Proteomes" id="UP001281761"/>
    </source>
</evidence>
<dbReference type="Proteomes" id="UP001281761">
    <property type="component" value="Unassembled WGS sequence"/>
</dbReference>
<sequence>MGHSCSSLRKTKAKSNPALAKPTLNGIRPAQLLTLPPLLFTSRSHFTIENTTITRSSTNVDSPRYLYYSSIVLKTPATNGILSVTLVILSLPNVGYGPGGIMIGLLDSTAPVPEVAQCLGIQMKNSVSISSSSGLLWIHRQLVQDVPQHESCHFFLKEGDCVRMEVDMESTPRTVQFFVNGESGRCFISLLMVKEHHSESTELQNSKDQRFSLRKLEKSHGNDVCISTERISAVLSKTSDIESDNTQTTSSVSSCLGNTVVSWMMLHENEIDPLELGLYSASEKTNRRFKTTTQQSPIYLLSLLIDGYDFVCAFNIVIAIDFSILHFYSTDIPINSPRVSLFC</sequence>
<feature type="region of interest" description="Disordered" evidence="1">
    <location>
        <begin position="1"/>
        <end position="22"/>
    </location>
</feature>
<reference evidence="2 3" key="1">
    <citation type="journal article" date="2022" name="bioRxiv">
        <title>Genomics of Preaxostyla Flagellates Illuminates Evolutionary Transitions and the Path Towards Mitochondrial Loss.</title>
        <authorList>
            <person name="Novak L.V.F."/>
            <person name="Treitli S.C."/>
            <person name="Pyrih J."/>
            <person name="Halakuc P."/>
            <person name="Pipaliya S.V."/>
            <person name="Vacek V."/>
            <person name="Brzon O."/>
            <person name="Soukal P."/>
            <person name="Eme L."/>
            <person name="Dacks J.B."/>
            <person name="Karnkowska A."/>
            <person name="Elias M."/>
            <person name="Hampl V."/>
        </authorList>
    </citation>
    <scope>NUCLEOTIDE SEQUENCE [LARGE SCALE GENOMIC DNA]</scope>
    <source>
        <strain evidence="2">NAU3</strain>
        <tissue evidence="2">Gut</tissue>
    </source>
</reference>
<name>A0ABQ9X7M4_9EUKA</name>
<accession>A0ABQ9X7M4</accession>
<proteinExistence type="predicted"/>
<evidence type="ECO:0000256" key="1">
    <source>
        <dbReference type="SAM" id="MobiDB-lite"/>
    </source>
</evidence>
<evidence type="ECO:0000313" key="2">
    <source>
        <dbReference type="EMBL" id="KAK2947839.1"/>
    </source>
</evidence>
<keyword evidence="3" id="KW-1185">Reference proteome</keyword>
<comment type="caution">
    <text evidence="2">The sequence shown here is derived from an EMBL/GenBank/DDBJ whole genome shotgun (WGS) entry which is preliminary data.</text>
</comment>
<organism evidence="2 3">
    <name type="scientific">Blattamonas nauphoetae</name>
    <dbReference type="NCBI Taxonomy" id="2049346"/>
    <lineage>
        <taxon>Eukaryota</taxon>
        <taxon>Metamonada</taxon>
        <taxon>Preaxostyla</taxon>
        <taxon>Oxymonadida</taxon>
        <taxon>Blattamonas</taxon>
    </lineage>
</organism>
<gene>
    <name evidence="2" type="ORF">BLNAU_17259</name>
</gene>
<dbReference type="EMBL" id="JARBJD010000190">
    <property type="protein sequence ID" value="KAK2947839.1"/>
    <property type="molecule type" value="Genomic_DNA"/>
</dbReference>
<protein>
    <submittedName>
        <fullName evidence="2">Uncharacterized protein</fullName>
    </submittedName>
</protein>